<dbReference type="InterPro" id="IPR000700">
    <property type="entry name" value="PAS-assoc_C"/>
</dbReference>
<dbReference type="CDD" id="cd00130">
    <property type="entry name" value="PAS"/>
    <property type="match status" value="1"/>
</dbReference>
<dbReference type="Pfam" id="PF00989">
    <property type="entry name" value="PAS"/>
    <property type="match status" value="1"/>
</dbReference>
<protein>
    <recommendedName>
        <fullName evidence="2">histidine kinase</fullName>
        <ecNumber evidence="2">2.7.13.3</ecNumber>
    </recommendedName>
</protein>
<dbReference type="SMART" id="SM00388">
    <property type="entry name" value="HisKA"/>
    <property type="match status" value="1"/>
</dbReference>
<keyword evidence="3" id="KW-0597">Phosphoprotein</keyword>
<dbReference type="SUPFAM" id="SSF55785">
    <property type="entry name" value="PYP-like sensor domain (PAS domain)"/>
    <property type="match status" value="1"/>
</dbReference>
<dbReference type="PROSITE" id="PS50109">
    <property type="entry name" value="HIS_KIN"/>
    <property type="match status" value="1"/>
</dbReference>
<keyword evidence="6" id="KW-0902">Two-component regulatory system</keyword>
<dbReference type="PROSITE" id="PS50112">
    <property type="entry name" value="PAS"/>
    <property type="match status" value="1"/>
</dbReference>
<evidence type="ECO:0000313" key="11">
    <source>
        <dbReference type="Proteomes" id="UP000740413"/>
    </source>
</evidence>
<dbReference type="SUPFAM" id="SSF47384">
    <property type="entry name" value="Homodimeric domain of signal transducing histidine kinase"/>
    <property type="match status" value="1"/>
</dbReference>
<dbReference type="InterPro" id="IPR005467">
    <property type="entry name" value="His_kinase_dom"/>
</dbReference>
<dbReference type="PRINTS" id="PR00344">
    <property type="entry name" value="BCTRLSENSOR"/>
</dbReference>
<gene>
    <name evidence="10" type="ORF">HW347_01650</name>
</gene>
<dbReference type="Proteomes" id="UP000740413">
    <property type="component" value="Unassembled WGS sequence"/>
</dbReference>
<dbReference type="RefSeq" id="WP_225901793.1">
    <property type="nucleotide sequence ID" value="NZ_JACATN010000001.1"/>
</dbReference>
<dbReference type="InterPro" id="IPR003661">
    <property type="entry name" value="HisK_dim/P_dom"/>
</dbReference>
<dbReference type="InterPro" id="IPR036097">
    <property type="entry name" value="HisK_dim/P_sf"/>
</dbReference>
<dbReference type="Gene3D" id="3.30.565.10">
    <property type="entry name" value="Histidine kinase-like ATPase, C-terminal domain"/>
    <property type="match status" value="1"/>
</dbReference>
<reference evidence="10 11" key="1">
    <citation type="submission" date="2020-06" db="EMBL/GenBank/DDBJ databases">
        <authorList>
            <person name="Isaeva M.P."/>
            <person name="Chernysheva N.Y."/>
        </authorList>
    </citation>
    <scope>NUCLEOTIDE SEQUENCE [LARGE SCALE GENOMIC DNA]</scope>
    <source>
        <strain evidence="10 11">KMM 6746</strain>
    </source>
</reference>
<dbReference type="EMBL" id="JACATN010000001">
    <property type="protein sequence ID" value="MBT2159947.1"/>
    <property type="molecule type" value="Genomic_DNA"/>
</dbReference>
<evidence type="ECO:0000256" key="2">
    <source>
        <dbReference type="ARBA" id="ARBA00012438"/>
    </source>
</evidence>
<evidence type="ECO:0000256" key="3">
    <source>
        <dbReference type="ARBA" id="ARBA00022553"/>
    </source>
</evidence>
<keyword evidence="5 10" id="KW-0418">Kinase</keyword>
<dbReference type="PANTHER" id="PTHR43711">
    <property type="entry name" value="TWO-COMPONENT HISTIDINE KINASE"/>
    <property type="match status" value="1"/>
</dbReference>
<feature type="domain" description="Histidine kinase" evidence="7">
    <location>
        <begin position="156"/>
        <end position="374"/>
    </location>
</feature>
<comment type="catalytic activity">
    <reaction evidence="1">
        <text>ATP + protein L-histidine = ADP + protein N-phospho-L-histidine.</text>
        <dbReference type="EC" id="2.7.13.3"/>
    </reaction>
</comment>
<dbReference type="InterPro" id="IPR000014">
    <property type="entry name" value="PAS"/>
</dbReference>
<dbReference type="InterPro" id="IPR004358">
    <property type="entry name" value="Sig_transdc_His_kin-like_C"/>
</dbReference>
<organism evidence="10 11">
    <name type="scientific">Zobellia barbeyronii</name>
    <dbReference type="NCBI Taxonomy" id="2748009"/>
    <lineage>
        <taxon>Bacteria</taxon>
        <taxon>Pseudomonadati</taxon>
        <taxon>Bacteroidota</taxon>
        <taxon>Flavobacteriia</taxon>
        <taxon>Flavobacteriales</taxon>
        <taxon>Flavobacteriaceae</taxon>
        <taxon>Zobellia</taxon>
    </lineage>
</organism>
<dbReference type="InterPro" id="IPR013767">
    <property type="entry name" value="PAS_fold"/>
</dbReference>
<feature type="domain" description="PAS" evidence="8">
    <location>
        <begin position="14"/>
        <end position="84"/>
    </location>
</feature>
<dbReference type="InterPro" id="IPR036890">
    <property type="entry name" value="HATPase_C_sf"/>
</dbReference>
<evidence type="ECO:0000256" key="1">
    <source>
        <dbReference type="ARBA" id="ARBA00000085"/>
    </source>
</evidence>
<evidence type="ECO:0000259" key="8">
    <source>
        <dbReference type="PROSITE" id="PS50112"/>
    </source>
</evidence>
<keyword evidence="11" id="KW-1185">Reference proteome</keyword>
<dbReference type="PROSITE" id="PS50113">
    <property type="entry name" value="PAC"/>
    <property type="match status" value="1"/>
</dbReference>
<dbReference type="InterPro" id="IPR050736">
    <property type="entry name" value="Sensor_HK_Regulatory"/>
</dbReference>
<accession>A0ABS5W979</accession>
<evidence type="ECO:0000313" key="10">
    <source>
        <dbReference type="EMBL" id="MBT2159947.1"/>
    </source>
</evidence>
<dbReference type="Pfam" id="PF00512">
    <property type="entry name" value="HisKA"/>
    <property type="match status" value="1"/>
</dbReference>
<evidence type="ECO:0000256" key="4">
    <source>
        <dbReference type="ARBA" id="ARBA00022679"/>
    </source>
</evidence>
<reference evidence="11" key="2">
    <citation type="submission" date="2023-07" db="EMBL/GenBank/DDBJ databases">
        <title>Zobellia barbeyronii sp. nov., a new marine flavobacterium, isolated from green and red algae.</title>
        <authorList>
            <person name="Nedashkovskaya O.I."/>
            <person name="Otstavnykh N."/>
            <person name="Zhukova N."/>
            <person name="Guzev K."/>
            <person name="Chausova V."/>
            <person name="Tekutyeva L."/>
            <person name="Mikhailov V."/>
            <person name="Isaeva M."/>
        </authorList>
    </citation>
    <scope>NUCLEOTIDE SEQUENCE [LARGE SCALE GENOMIC DNA]</scope>
    <source>
        <strain evidence="11">KMM 6746</strain>
    </source>
</reference>
<dbReference type="Gene3D" id="3.30.450.20">
    <property type="entry name" value="PAS domain"/>
    <property type="match status" value="1"/>
</dbReference>
<evidence type="ECO:0000256" key="6">
    <source>
        <dbReference type="ARBA" id="ARBA00023012"/>
    </source>
</evidence>
<evidence type="ECO:0000256" key="5">
    <source>
        <dbReference type="ARBA" id="ARBA00022777"/>
    </source>
</evidence>
<dbReference type="InterPro" id="IPR035965">
    <property type="entry name" value="PAS-like_dom_sf"/>
</dbReference>
<dbReference type="Gene3D" id="1.10.287.130">
    <property type="match status" value="1"/>
</dbReference>
<keyword evidence="4" id="KW-0808">Transferase</keyword>
<dbReference type="CDD" id="cd00082">
    <property type="entry name" value="HisKA"/>
    <property type="match status" value="1"/>
</dbReference>
<dbReference type="GO" id="GO:0016301">
    <property type="term" value="F:kinase activity"/>
    <property type="evidence" value="ECO:0007669"/>
    <property type="project" value="UniProtKB-KW"/>
</dbReference>
<dbReference type="Pfam" id="PF02518">
    <property type="entry name" value="HATPase_c"/>
    <property type="match status" value="1"/>
</dbReference>
<dbReference type="PANTHER" id="PTHR43711:SF31">
    <property type="entry name" value="HISTIDINE KINASE"/>
    <property type="match status" value="1"/>
</dbReference>
<comment type="caution">
    <text evidence="10">The sequence shown here is derived from an EMBL/GenBank/DDBJ whole genome shotgun (WGS) entry which is preliminary data.</text>
</comment>
<dbReference type="NCBIfam" id="TIGR00229">
    <property type="entry name" value="sensory_box"/>
    <property type="match status" value="1"/>
</dbReference>
<proteinExistence type="predicted"/>
<sequence length="383" mass="42768">MSLQTSPNNHLDKDNFYTQTVLNNMGDSVFVKDAESKMVLVNDAFCKMMGLPREEMLGKTLAEEVTPEERESFLKIDWQVLADGVEKINEEEMTVRGGETHILSTRKSRFIDENGNKFLICVVRDITDKKKAEEALHESETKLKEVLATKDRLLSIIAHDLRSPFNNVTLLSDLLSDSVKRNDVEQSEEYLELINRTTQNTLTLLDNLLNWSKSQTGQIDFKSEIVDINKVVSQTLELSKAIASTKNIELNYVESDAIQVRSDHKIIKTIIRNLVSNSIKFTKPGGNINVSTTQNETHLEITVSDNGVGMSPDICDKLFCVNTNMARVGTASEKGSGFGLVLCKEFVEKLGGDIWAESTLDKGSDFKFTIPLGNPQKANLSLA</sequence>
<dbReference type="SUPFAM" id="SSF55874">
    <property type="entry name" value="ATPase domain of HSP90 chaperone/DNA topoisomerase II/histidine kinase"/>
    <property type="match status" value="1"/>
</dbReference>
<feature type="domain" description="PAC" evidence="9">
    <location>
        <begin position="87"/>
        <end position="138"/>
    </location>
</feature>
<dbReference type="InterPro" id="IPR003594">
    <property type="entry name" value="HATPase_dom"/>
</dbReference>
<evidence type="ECO:0000259" key="9">
    <source>
        <dbReference type="PROSITE" id="PS50113"/>
    </source>
</evidence>
<dbReference type="SMART" id="SM00091">
    <property type="entry name" value="PAS"/>
    <property type="match status" value="2"/>
</dbReference>
<dbReference type="EC" id="2.7.13.3" evidence="2"/>
<name>A0ABS5W979_9FLAO</name>
<dbReference type="SMART" id="SM00387">
    <property type="entry name" value="HATPase_c"/>
    <property type="match status" value="1"/>
</dbReference>
<evidence type="ECO:0000259" key="7">
    <source>
        <dbReference type="PROSITE" id="PS50109"/>
    </source>
</evidence>